<keyword evidence="3" id="KW-0695">RNA-directed DNA polymerase</keyword>
<name>A0A843YUY8_9BURK</name>
<dbReference type="PANTHER" id="PTHR34047:SF8">
    <property type="entry name" value="PROTEIN YKFC"/>
    <property type="match status" value="1"/>
</dbReference>
<comment type="caution">
    <text evidence="3">The sequence shown here is derived from an EMBL/GenBank/DDBJ whole genome shotgun (WGS) entry which is preliminary data.</text>
</comment>
<dbReference type="Proteomes" id="UP000451565">
    <property type="component" value="Unassembled WGS sequence"/>
</dbReference>
<reference evidence="3 4" key="1">
    <citation type="submission" date="2019-10" db="EMBL/GenBank/DDBJ databases">
        <title>Glaciimonas soli sp. nov., a psychrophilic bacterium isolated from the forest soil of a high elevation mountain in Taiwan.</title>
        <authorList>
            <person name="Wang L.-T."/>
            <person name="Shieh W.Y."/>
        </authorList>
    </citation>
    <scope>NUCLEOTIDE SEQUENCE [LARGE SCALE GENOMIC DNA]</scope>
    <source>
        <strain evidence="3 4">GS1</strain>
    </source>
</reference>
<dbReference type="EMBL" id="WINI01000004">
    <property type="protein sequence ID" value="MQR01121.1"/>
    <property type="molecule type" value="Genomic_DNA"/>
</dbReference>
<dbReference type="PANTHER" id="PTHR34047">
    <property type="entry name" value="NUCLEAR INTRON MATURASE 1, MITOCHONDRIAL-RELATED"/>
    <property type="match status" value="1"/>
</dbReference>
<accession>A0A843YUY8</accession>
<protein>
    <submittedName>
        <fullName evidence="3">Reverse transcriptase</fullName>
    </submittedName>
</protein>
<dbReference type="InterPro" id="IPR051083">
    <property type="entry name" value="GrpII_Intron_Splice-Mob/Def"/>
</dbReference>
<dbReference type="PROSITE" id="PS50878">
    <property type="entry name" value="RT_POL"/>
    <property type="match status" value="1"/>
</dbReference>
<evidence type="ECO:0000313" key="3">
    <source>
        <dbReference type="EMBL" id="MQR01121.1"/>
    </source>
</evidence>
<feature type="domain" description="Reverse transcriptase" evidence="2">
    <location>
        <begin position="1"/>
        <end position="290"/>
    </location>
</feature>
<dbReference type="Pfam" id="PF00078">
    <property type="entry name" value="RVT_1"/>
    <property type="match status" value="1"/>
</dbReference>
<sequence>MSNVRLEHFERAAADIGAHGDNDTLPFDIDTRFIADNQDSLAKLAFTFSEEMESGNKGFANNAINSLQIFCERLLVPSGISGFRIATKVHPFWNIYFNGLGIAIAELHEPTRSNRAHAYRFKAQGESLFDRDSSWRSFREASIADCEAFGDKAIVVQTDISSFYEHIYHHRLENCIADLFQSGSTIPTQIDRLLNKFSSGRSFGLPIGGQCSRILAELLMASIDRTLTNAKIQWRRYVDDFVLITATHAEAYRALSVLSHALADYGLTLNRTKTTVLTGKHYIDYVRTQLGGSGEEANKLRDIDLHFDPYSDTADSDYQELKETVETLEISAILELELKKGQPDTFVVAQIGRTLKLHEPKTALELCRTLLAPTNLHAFRGSWSKIMKGVAALRTDEIFKDIFDRVDKLLDIIPTHSPHLLLAEANCLHYLRTIRFRQTQSRAEYLLHLYGSAQSETVKRACVDCWRHWRDRDAFIRLRNKWQTLSTEEQRMLWLTAAELGDDGEKFRKQVINSLPQAWALGIERKGKQTFSSIYVKWAENVK</sequence>
<dbReference type="OrthoDB" id="7055795at2"/>
<dbReference type="CDD" id="cd01646">
    <property type="entry name" value="RT_Bac_retron_I"/>
    <property type="match status" value="1"/>
</dbReference>
<evidence type="ECO:0000256" key="1">
    <source>
        <dbReference type="ARBA" id="ARBA00034120"/>
    </source>
</evidence>
<keyword evidence="3" id="KW-0548">Nucleotidyltransferase</keyword>
<dbReference type="SUPFAM" id="SSF56672">
    <property type="entry name" value="DNA/RNA polymerases"/>
    <property type="match status" value="1"/>
</dbReference>
<dbReference type="GO" id="GO:0003964">
    <property type="term" value="F:RNA-directed DNA polymerase activity"/>
    <property type="evidence" value="ECO:0007669"/>
    <property type="project" value="UniProtKB-KW"/>
</dbReference>
<dbReference type="AlphaFoldDB" id="A0A843YUY8"/>
<dbReference type="InterPro" id="IPR043502">
    <property type="entry name" value="DNA/RNA_pol_sf"/>
</dbReference>
<comment type="similarity">
    <text evidence="1">Belongs to the bacterial reverse transcriptase family.</text>
</comment>
<dbReference type="RefSeq" id="WP_153234715.1">
    <property type="nucleotide sequence ID" value="NZ_WINI01000004.1"/>
</dbReference>
<proteinExistence type="inferred from homology"/>
<gene>
    <name evidence="3" type="ORF">GEV47_10555</name>
</gene>
<evidence type="ECO:0000259" key="2">
    <source>
        <dbReference type="PROSITE" id="PS50878"/>
    </source>
</evidence>
<keyword evidence="4" id="KW-1185">Reference proteome</keyword>
<evidence type="ECO:0000313" key="4">
    <source>
        <dbReference type="Proteomes" id="UP000451565"/>
    </source>
</evidence>
<keyword evidence="3" id="KW-0808">Transferase</keyword>
<dbReference type="InterPro" id="IPR000477">
    <property type="entry name" value="RT_dom"/>
</dbReference>
<organism evidence="3 4">
    <name type="scientific">Glaciimonas soli</name>
    <dbReference type="NCBI Taxonomy" id="2590999"/>
    <lineage>
        <taxon>Bacteria</taxon>
        <taxon>Pseudomonadati</taxon>
        <taxon>Pseudomonadota</taxon>
        <taxon>Betaproteobacteria</taxon>
        <taxon>Burkholderiales</taxon>
        <taxon>Oxalobacteraceae</taxon>
        <taxon>Glaciimonas</taxon>
    </lineage>
</organism>